<feature type="signal peptide" evidence="1">
    <location>
        <begin position="1"/>
        <end position="19"/>
    </location>
</feature>
<proteinExistence type="predicted"/>
<evidence type="ECO:0000259" key="2">
    <source>
        <dbReference type="PROSITE" id="PS51352"/>
    </source>
</evidence>
<name>A0A202C6F8_9FLAO</name>
<accession>A0A202C6F8</accession>
<gene>
    <name evidence="3" type="ORF">B0E34_05550</name>
</gene>
<dbReference type="AlphaFoldDB" id="A0A202C6F8"/>
<sequence>MKSLMIFLFLMLVPCFCLSQMKTGTFADLEIQQKEDPKPIMIHLYTDWCSVCKIEKFNLNKDKELVELINQHFYIINFEAEKTKENIVFLGKEYHYLSNGNSGIHELALALSKNKSQPVYPAWIILDKHGNLAEYHEGLFKTEGLKKKLKEILKQ</sequence>
<evidence type="ECO:0000313" key="3">
    <source>
        <dbReference type="EMBL" id="OVE59383.1"/>
    </source>
</evidence>
<organism evidence="3 4">
    <name type="scientific">Chryseobacterium mucoviscidosis</name>
    <dbReference type="NCBI Taxonomy" id="1945581"/>
    <lineage>
        <taxon>Bacteria</taxon>
        <taxon>Pseudomonadati</taxon>
        <taxon>Bacteroidota</taxon>
        <taxon>Flavobacteriia</taxon>
        <taxon>Flavobacteriales</taxon>
        <taxon>Weeksellaceae</taxon>
        <taxon>Chryseobacterium group</taxon>
        <taxon>Chryseobacterium</taxon>
    </lineage>
</organism>
<dbReference type="SUPFAM" id="SSF52833">
    <property type="entry name" value="Thioredoxin-like"/>
    <property type="match status" value="1"/>
</dbReference>
<evidence type="ECO:0000313" key="4">
    <source>
        <dbReference type="Proteomes" id="UP000196355"/>
    </source>
</evidence>
<dbReference type="InterPro" id="IPR013766">
    <property type="entry name" value="Thioredoxin_domain"/>
</dbReference>
<dbReference type="Gene3D" id="3.40.30.10">
    <property type="entry name" value="Glutaredoxin"/>
    <property type="match status" value="1"/>
</dbReference>
<keyword evidence="4" id="KW-1185">Reference proteome</keyword>
<feature type="domain" description="Thioredoxin" evidence="2">
    <location>
        <begin position="7"/>
        <end position="154"/>
    </location>
</feature>
<feature type="chain" id="PRO_5012125840" evidence="1">
    <location>
        <begin position="20"/>
        <end position="155"/>
    </location>
</feature>
<dbReference type="Proteomes" id="UP000196355">
    <property type="component" value="Unassembled WGS sequence"/>
</dbReference>
<comment type="caution">
    <text evidence="3">The sequence shown here is derived from an EMBL/GenBank/DDBJ whole genome shotgun (WGS) entry which is preliminary data.</text>
</comment>
<dbReference type="InterPro" id="IPR036249">
    <property type="entry name" value="Thioredoxin-like_sf"/>
</dbReference>
<protein>
    <submittedName>
        <fullName evidence="3">Thiol:disulfide interchange protein</fullName>
    </submittedName>
</protein>
<reference evidence="4" key="1">
    <citation type="submission" date="2017-02" db="EMBL/GenBank/DDBJ databases">
        <authorList>
            <person name="Tetz G."/>
            <person name="Tetz V."/>
        </authorList>
    </citation>
    <scope>NUCLEOTIDE SEQUENCE [LARGE SCALE GENOMIC DNA]</scope>
    <source>
        <strain evidence="4">VT16-26</strain>
    </source>
</reference>
<dbReference type="EMBL" id="MVAG01000088">
    <property type="protein sequence ID" value="OVE59383.1"/>
    <property type="molecule type" value="Genomic_DNA"/>
</dbReference>
<keyword evidence="1" id="KW-0732">Signal</keyword>
<dbReference type="PROSITE" id="PS51352">
    <property type="entry name" value="THIOREDOXIN_2"/>
    <property type="match status" value="1"/>
</dbReference>
<evidence type="ECO:0000256" key="1">
    <source>
        <dbReference type="SAM" id="SignalP"/>
    </source>
</evidence>